<dbReference type="GO" id="GO:0000725">
    <property type="term" value="P:recombinational repair"/>
    <property type="evidence" value="ECO:0007669"/>
    <property type="project" value="TreeGrafter"/>
</dbReference>
<dbReference type="PROSITE" id="PS51198">
    <property type="entry name" value="UVRD_HELICASE_ATP_BIND"/>
    <property type="match status" value="1"/>
</dbReference>
<dbReference type="Gene3D" id="3.40.50.300">
    <property type="entry name" value="P-loop containing nucleotide triphosphate hydrolases"/>
    <property type="match status" value="2"/>
</dbReference>
<dbReference type="InterPro" id="IPR014016">
    <property type="entry name" value="UvrD-like_ATP-bd"/>
</dbReference>
<keyword evidence="13" id="KW-1185">Reference proteome</keyword>
<dbReference type="PROSITE" id="PS51217">
    <property type="entry name" value="UVRD_HELICASE_CTER"/>
    <property type="match status" value="1"/>
</dbReference>
<comment type="catalytic activity">
    <reaction evidence="11">
        <text>ATP + H2O = ADP + phosphate + H(+)</text>
        <dbReference type="Rhea" id="RHEA:13065"/>
        <dbReference type="ChEBI" id="CHEBI:15377"/>
        <dbReference type="ChEBI" id="CHEBI:15378"/>
        <dbReference type="ChEBI" id="CHEBI:30616"/>
        <dbReference type="ChEBI" id="CHEBI:43474"/>
        <dbReference type="ChEBI" id="CHEBI:456216"/>
        <dbReference type="EC" id="5.6.2.4"/>
    </reaction>
</comment>
<keyword evidence="5" id="KW-0067">ATP-binding</keyword>
<evidence type="ECO:0000256" key="2">
    <source>
        <dbReference type="ARBA" id="ARBA00022741"/>
    </source>
</evidence>
<dbReference type="GO" id="GO:0043138">
    <property type="term" value="F:3'-5' DNA helicase activity"/>
    <property type="evidence" value="ECO:0007669"/>
    <property type="project" value="UniProtKB-EC"/>
</dbReference>
<dbReference type="GO" id="GO:0016887">
    <property type="term" value="F:ATP hydrolysis activity"/>
    <property type="evidence" value="ECO:0007669"/>
    <property type="project" value="RHEA"/>
</dbReference>
<evidence type="ECO:0000256" key="8">
    <source>
        <dbReference type="ARBA" id="ARBA00034617"/>
    </source>
</evidence>
<sequence length="714" mass="80667">MGLSAEQQSIVLHSVEQHAKVLAVAGSGKSHTMVERAAYLVEAKRVDPNHIIVVMFNRTAMEEFEGRLIKRLGKRNTPDSVTFHQMGGQCLKWLVSGGFVENWKFEPEPTRAQYFCADVIGPACRKYGYKYPRIVADAFLGFIDRVKSDLATPQEVWDAGDWDSHYEWFVGMYPVFEQARAKKKLRFFSDLIYDPVVAMAQSPEAAAHVANRFRHIIIDEFQDICEAQYVMMRYVAGDKAKVMVVGDDDQTIYTWRGAKPSYILRGFEEDFEDCLTYRLTRTWRYGHVLSCAANYVITHNTDRADKLCISSDSTPATKLMLQWEDVDGKALIKVVEAWLGAGRQLDEIAILVRTYSRSYGSQFAMLERGIPFRLEGGDNVSVLDNPWVSALLSWMEVADGRFAKRPYAGEPDGGSVFKMRKLLGTPPLGISYEGMKDLSTKVLLEPDGIGAFNAFVASGLTAQEGHLSARVYKRAKVWREVRALSHERTHSPMDMISLLLERLEVYESIQSFSRNADDAEEQMRLVEAFVRYIQSTNFTRLSEFLNHIDDLRSFSERAKRSTVAVHVTSVHKSKGLEWPCVMMIGLHEGGFPHKPRKQSAGVNEAERIEDERRLFYVAMTRAREQLCLFSPPDAELHTWLRAGRTGSPDNLPADGKTASRFLYETNLMLADTLPAMIDQPRQIKAANPEVYNAYLAELGVKGRARSITEAAAAN</sequence>
<evidence type="ECO:0000256" key="5">
    <source>
        <dbReference type="ARBA" id="ARBA00022840"/>
    </source>
</evidence>
<dbReference type="AlphaFoldDB" id="A0A1G6QA72"/>
<keyword evidence="7" id="KW-0413">Isomerase</keyword>
<dbReference type="InterPro" id="IPR013986">
    <property type="entry name" value="DExx_box_DNA_helicase_dom_sf"/>
</dbReference>
<dbReference type="PANTHER" id="PTHR11070">
    <property type="entry name" value="UVRD / RECB / PCRA DNA HELICASE FAMILY MEMBER"/>
    <property type="match status" value="1"/>
</dbReference>
<dbReference type="PANTHER" id="PTHR11070:SF2">
    <property type="entry name" value="ATP-DEPENDENT DNA HELICASE SRS2"/>
    <property type="match status" value="1"/>
</dbReference>
<keyword evidence="6" id="KW-0238">DNA-binding</keyword>
<proteinExistence type="inferred from homology"/>
<dbReference type="RefSeq" id="WP_017362475.1">
    <property type="nucleotide sequence ID" value="NZ_FMZQ01000007.1"/>
</dbReference>
<dbReference type="EMBL" id="FMZQ01000007">
    <property type="protein sequence ID" value="SDC88586.1"/>
    <property type="molecule type" value="Genomic_DNA"/>
</dbReference>
<keyword evidence="3" id="KW-0378">Hydrolase</keyword>
<dbReference type="EC" id="5.6.2.4" evidence="9"/>
<dbReference type="Pfam" id="PF13361">
    <property type="entry name" value="UvrD_C"/>
    <property type="match status" value="1"/>
</dbReference>
<evidence type="ECO:0000256" key="9">
    <source>
        <dbReference type="ARBA" id="ARBA00034808"/>
    </source>
</evidence>
<evidence type="ECO:0000313" key="13">
    <source>
        <dbReference type="Proteomes" id="UP000199467"/>
    </source>
</evidence>
<protein>
    <recommendedName>
        <fullName evidence="9">DNA 3'-5' helicase</fullName>
        <ecNumber evidence="9">5.6.2.4</ecNumber>
    </recommendedName>
    <alternativeName>
        <fullName evidence="10">DNA 3'-5' helicase II</fullName>
    </alternativeName>
</protein>
<dbReference type="CDD" id="cd17932">
    <property type="entry name" value="DEXQc_UvrD"/>
    <property type="match status" value="1"/>
</dbReference>
<accession>A0A1G6QA72</accession>
<name>A0A1G6QA72_9GAMM</name>
<dbReference type="Gene3D" id="1.10.486.10">
    <property type="entry name" value="PCRA, domain 4"/>
    <property type="match status" value="1"/>
</dbReference>
<dbReference type="Gene3D" id="1.10.10.160">
    <property type="match status" value="1"/>
</dbReference>
<dbReference type="InterPro" id="IPR014017">
    <property type="entry name" value="DNA_helicase_UvrD-like_C"/>
</dbReference>
<evidence type="ECO:0000256" key="1">
    <source>
        <dbReference type="ARBA" id="ARBA00009922"/>
    </source>
</evidence>
<evidence type="ECO:0000256" key="6">
    <source>
        <dbReference type="ARBA" id="ARBA00023125"/>
    </source>
</evidence>
<dbReference type="GO" id="GO:0005524">
    <property type="term" value="F:ATP binding"/>
    <property type="evidence" value="ECO:0007669"/>
    <property type="project" value="UniProtKB-UniRule"/>
</dbReference>
<comment type="similarity">
    <text evidence="1">Belongs to the helicase family. UvrD subfamily.</text>
</comment>
<dbReference type="Proteomes" id="UP000199467">
    <property type="component" value="Unassembled WGS sequence"/>
</dbReference>
<gene>
    <name evidence="12" type="ORF">SAMN05216576_107311</name>
</gene>
<evidence type="ECO:0000256" key="3">
    <source>
        <dbReference type="ARBA" id="ARBA00022801"/>
    </source>
</evidence>
<evidence type="ECO:0000256" key="11">
    <source>
        <dbReference type="ARBA" id="ARBA00048988"/>
    </source>
</evidence>
<dbReference type="InterPro" id="IPR027417">
    <property type="entry name" value="P-loop_NTPase"/>
</dbReference>
<evidence type="ECO:0000313" key="12">
    <source>
        <dbReference type="EMBL" id="SDC88586.1"/>
    </source>
</evidence>
<keyword evidence="2" id="KW-0547">Nucleotide-binding</keyword>
<dbReference type="InterPro" id="IPR000212">
    <property type="entry name" value="DNA_helicase_UvrD/REP"/>
</dbReference>
<evidence type="ECO:0000256" key="7">
    <source>
        <dbReference type="ARBA" id="ARBA00023235"/>
    </source>
</evidence>
<dbReference type="SUPFAM" id="SSF52540">
    <property type="entry name" value="P-loop containing nucleoside triphosphate hydrolases"/>
    <property type="match status" value="1"/>
</dbReference>
<keyword evidence="4 12" id="KW-0347">Helicase</keyword>
<dbReference type="GeneID" id="57608914"/>
<organism evidence="12 13">
    <name type="scientific">Ectopseudomonas chengduensis</name>
    <dbReference type="NCBI Taxonomy" id="489632"/>
    <lineage>
        <taxon>Bacteria</taxon>
        <taxon>Pseudomonadati</taxon>
        <taxon>Pseudomonadota</taxon>
        <taxon>Gammaproteobacteria</taxon>
        <taxon>Pseudomonadales</taxon>
        <taxon>Pseudomonadaceae</taxon>
        <taxon>Ectopseudomonas</taxon>
    </lineage>
</organism>
<evidence type="ECO:0000256" key="4">
    <source>
        <dbReference type="ARBA" id="ARBA00022806"/>
    </source>
</evidence>
<reference evidence="13" key="1">
    <citation type="submission" date="2016-10" db="EMBL/GenBank/DDBJ databases">
        <authorList>
            <person name="Varghese N."/>
            <person name="Submissions S."/>
        </authorList>
    </citation>
    <scope>NUCLEOTIDE SEQUENCE [LARGE SCALE GENOMIC DNA]</scope>
    <source>
        <strain evidence="13">DSM 26382</strain>
    </source>
</reference>
<dbReference type="GO" id="GO:0003677">
    <property type="term" value="F:DNA binding"/>
    <property type="evidence" value="ECO:0007669"/>
    <property type="project" value="UniProtKB-KW"/>
</dbReference>
<dbReference type="Pfam" id="PF00580">
    <property type="entry name" value="UvrD-helicase"/>
    <property type="match status" value="1"/>
</dbReference>
<evidence type="ECO:0000256" key="10">
    <source>
        <dbReference type="ARBA" id="ARBA00034923"/>
    </source>
</evidence>
<comment type="catalytic activity">
    <reaction evidence="8">
        <text>Couples ATP hydrolysis with the unwinding of duplex DNA by translocating in the 3'-5' direction.</text>
        <dbReference type="EC" id="5.6.2.4"/>
    </reaction>
</comment>